<comment type="catalytic activity">
    <reaction evidence="5">
        <text>ATP + H2O = ADP + phosphate + H(+)</text>
        <dbReference type="Rhea" id="RHEA:13065"/>
        <dbReference type="ChEBI" id="CHEBI:15377"/>
        <dbReference type="ChEBI" id="CHEBI:15378"/>
        <dbReference type="ChEBI" id="CHEBI:30616"/>
        <dbReference type="ChEBI" id="CHEBI:43474"/>
        <dbReference type="ChEBI" id="CHEBI:456216"/>
        <dbReference type="EC" id="3.6.4.13"/>
    </reaction>
</comment>
<dbReference type="InterPro" id="IPR014001">
    <property type="entry name" value="Helicase_ATP-bd"/>
</dbReference>
<evidence type="ECO:0000256" key="2">
    <source>
        <dbReference type="ARBA" id="ARBA00022801"/>
    </source>
</evidence>
<protein>
    <recommendedName>
        <fullName evidence="5">ATP-dependent RNA helicase</fullName>
        <ecNumber evidence="5">3.6.4.13</ecNumber>
    </recommendedName>
</protein>
<dbReference type="CDD" id="cd17964">
    <property type="entry name" value="DEADc_MSS116"/>
    <property type="match status" value="1"/>
</dbReference>
<dbReference type="HOGENOM" id="CLU_003041_26_6_1"/>
<evidence type="ECO:0000256" key="3">
    <source>
        <dbReference type="ARBA" id="ARBA00022840"/>
    </source>
</evidence>
<dbReference type="EC" id="3.6.4.13" evidence="5"/>
<evidence type="ECO:0000313" key="9">
    <source>
        <dbReference type="EMBL" id="EMC91626.1"/>
    </source>
</evidence>
<feature type="domain" description="Helicase C-terminal" evidence="8">
    <location>
        <begin position="263"/>
        <end position="422"/>
    </location>
</feature>
<dbReference type="SMART" id="SM00490">
    <property type="entry name" value="HELICc"/>
    <property type="match status" value="1"/>
</dbReference>
<dbReference type="Pfam" id="PF00270">
    <property type="entry name" value="DEAD"/>
    <property type="match status" value="1"/>
</dbReference>
<dbReference type="Gene3D" id="3.40.50.300">
    <property type="entry name" value="P-loop containing nucleotide triphosphate hydrolases"/>
    <property type="match status" value="2"/>
</dbReference>
<dbReference type="OrthoDB" id="193716at2759"/>
<keyword evidence="4 5" id="KW-0694">RNA-binding</keyword>
<dbReference type="InterPro" id="IPR011545">
    <property type="entry name" value="DEAD/DEAH_box_helicase_dom"/>
</dbReference>
<feature type="compositionally biased region" description="Gly residues" evidence="6">
    <location>
        <begin position="506"/>
        <end position="521"/>
    </location>
</feature>
<gene>
    <name evidence="9" type="ORF">BAUCODRAFT_143167</name>
</gene>
<dbReference type="GO" id="GO:0003724">
    <property type="term" value="F:RNA helicase activity"/>
    <property type="evidence" value="ECO:0007669"/>
    <property type="project" value="UniProtKB-EC"/>
</dbReference>
<proteinExistence type="inferred from homology"/>
<dbReference type="GO" id="GO:0016787">
    <property type="term" value="F:hydrolase activity"/>
    <property type="evidence" value="ECO:0007669"/>
    <property type="project" value="UniProtKB-KW"/>
</dbReference>
<dbReference type="AlphaFoldDB" id="M2M4U4"/>
<evidence type="ECO:0000256" key="5">
    <source>
        <dbReference type="RuleBase" id="RU365068"/>
    </source>
</evidence>
<dbReference type="InterPro" id="IPR001650">
    <property type="entry name" value="Helicase_C-like"/>
</dbReference>
<reference evidence="9 10" key="1">
    <citation type="journal article" date="2012" name="PLoS Pathog.">
        <title>Diverse lifestyles and strategies of plant pathogenesis encoded in the genomes of eighteen Dothideomycetes fungi.</title>
        <authorList>
            <person name="Ohm R.A."/>
            <person name="Feau N."/>
            <person name="Henrissat B."/>
            <person name="Schoch C.L."/>
            <person name="Horwitz B.A."/>
            <person name="Barry K.W."/>
            <person name="Condon B.J."/>
            <person name="Copeland A.C."/>
            <person name="Dhillon B."/>
            <person name="Glaser F."/>
            <person name="Hesse C.N."/>
            <person name="Kosti I."/>
            <person name="LaButti K."/>
            <person name="Lindquist E.A."/>
            <person name="Lucas S."/>
            <person name="Salamov A.A."/>
            <person name="Bradshaw R.E."/>
            <person name="Ciuffetti L."/>
            <person name="Hamelin R.C."/>
            <person name="Kema G.H.J."/>
            <person name="Lawrence C."/>
            <person name="Scott J.A."/>
            <person name="Spatafora J.W."/>
            <person name="Turgeon B.G."/>
            <person name="de Wit P.J.G.M."/>
            <person name="Zhong S."/>
            <person name="Goodwin S.B."/>
            <person name="Grigoriev I.V."/>
        </authorList>
    </citation>
    <scope>NUCLEOTIDE SEQUENCE [LARGE SCALE GENOMIC DNA]</scope>
    <source>
        <strain evidence="9 10">UAMH 10762</strain>
    </source>
</reference>
<dbReference type="PROSITE" id="PS51192">
    <property type="entry name" value="HELICASE_ATP_BIND_1"/>
    <property type="match status" value="1"/>
</dbReference>
<feature type="domain" description="Helicase ATP-binding" evidence="7">
    <location>
        <begin position="53"/>
        <end position="235"/>
    </location>
</feature>
<dbReference type="OMA" id="NGEQYVH"/>
<dbReference type="PANTHER" id="PTHR24031">
    <property type="entry name" value="RNA HELICASE"/>
    <property type="match status" value="1"/>
</dbReference>
<dbReference type="Pfam" id="PF00271">
    <property type="entry name" value="Helicase_C"/>
    <property type="match status" value="1"/>
</dbReference>
<keyword evidence="2 5" id="KW-0378">Hydrolase</keyword>
<name>M2M4U4_BAUPA</name>
<comment type="similarity">
    <text evidence="5">Belongs to the DEAD box helicase family.</text>
</comment>
<dbReference type="SUPFAM" id="SSF52540">
    <property type="entry name" value="P-loop containing nucleoside triphosphate hydrolases"/>
    <property type="match status" value="1"/>
</dbReference>
<evidence type="ECO:0000256" key="4">
    <source>
        <dbReference type="ARBA" id="ARBA00022884"/>
    </source>
</evidence>
<evidence type="ECO:0000259" key="7">
    <source>
        <dbReference type="PROSITE" id="PS51192"/>
    </source>
</evidence>
<dbReference type="eggNOG" id="KOG0342">
    <property type="taxonomic scope" value="Eukaryota"/>
</dbReference>
<feature type="region of interest" description="Disordered" evidence="6">
    <location>
        <begin position="502"/>
        <end position="551"/>
    </location>
</feature>
<evidence type="ECO:0000256" key="6">
    <source>
        <dbReference type="SAM" id="MobiDB-lite"/>
    </source>
</evidence>
<dbReference type="EMBL" id="KB445563">
    <property type="protein sequence ID" value="EMC91626.1"/>
    <property type="molecule type" value="Genomic_DNA"/>
</dbReference>
<keyword evidence="5" id="KW-0347">Helicase</keyword>
<organism evidence="9 10">
    <name type="scientific">Baudoinia panamericana (strain UAMH 10762)</name>
    <name type="common">Angels' share fungus</name>
    <name type="synonym">Baudoinia compniacensis (strain UAMH 10762)</name>
    <dbReference type="NCBI Taxonomy" id="717646"/>
    <lineage>
        <taxon>Eukaryota</taxon>
        <taxon>Fungi</taxon>
        <taxon>Dikarya</taxon>
        <taxon>Ascomycota</taxon>
        <taxon>Pezizomycotina</taxon>
        <taxon>Dothideomycetes</taxon>
        <taxon>Dothideomycetidae</taxon>
        <taxon>Mycosphaerellales</taxon>
        <taxon>Teratosphaeriaceae</taxon>
        <taxon>Baudoinia</taxon>
    </lineage>
</organism>
<dbReference type="GeneID" id="19108438"/>
<dbReference type="SMART" id="SM00487">
    <property type="entry name" value="DEXDc"/>
    <property type="match status" value="1"/>
</dbReference>
<dbReference type="InterPro" id="IPR027417">
    <property type="entry name" value="P-loop_NTPase"/>
</dbReference>
<dbReference type="GO" id="GO:0005524">
    <property type="term" value="F:ATP binding"/>
    <property type="evidence" value="ECO:0007669"/>
    <property type="project" value="UniProtKB-UniRule"/>
</dbReference>
<evidence type="ECO:0000259" key="8">
    <source>
        <dbReference type="PROSITE" id="PS51194"/>
    </source>
</evidence>
<keyword evidence="1 5" id="KW-0547">Nucleotide-binding</keyword>
<evidence type="ECO:0000313" key="10">
    <source>
        <dbReference type="Proteomes" id="UP000011761"/>
    </source>
</evidence>
<dbReference type="PROSITE" id="PS51194">
    <property type="entry name" value="HELICASE_CTER"/>
    <property type="match status" value="1"/>
</dbReference>
<dbReference type="STRING" id="717646.M2M4U4"/>
<dbReference type="CDD" id="cd18787">
    <property type="entry name" value="SF2_C_DEAD"/>
    <property type="match status" value="1"/>
</dbReference>
<keyword evidence="3 5" id="KW-0067">ATP-binding</keyword>
<accession>M2M4U4</accession>
<dbReference type="Proteomes" id="UP000011761">
    <property type="component" value="Unassembled WGS sequence"/>
</dbReference>
<sequence>MAATTAQYSTASLSEQNAQPYSSMAGRLQQPLLKALDVMGYQYMTPVQQKTLTELPSFSADCLVQAKTGTGKTIAFLLPALHSLLTERTVPVGQVGILIISPTRELALQIAKECDALTSQLPRRLECHTAFGGTSKDRHLKEFLNGKPSVLVATPGRLNDYLSDNYVAEKFTDIRTVILDEADTMLEAGFLPAVEQILRRLPPKSKGWQGMCFSATIPEKIKTVLGRVLKPGYTHLTTVDPNEVPTIDQVIQYSVVIPDVSQTFTALYTLLEQERQHSPHDFKAIVFGSTANGIAHLHALFEQLLGNTVKVYQLQSRLSQSARTRTTEEFKQASSGIMFASDVIGRGMDFPGTGLVVQVGLPTDKEQYVHRVGRTARAGTDGRAVILLTQQESYFLHINKHLPIQPYPVNIPATVSAHPEIEQRVHNAVSAVDEKTVQKAYQAYLGFHKTFMKQLRTDAAGLVEIANSYARAMGCAEPPVIDKQVVGKMGLRGVRGLNVGVVERGSTGGRRGGGGGGGGGARQFSANGAQRGGGGGGAQNQKQGGRDGQRG</sequence>
<dbReference type="RefSeq" id="XP_007681139.1">
    <property type="nucleotide sequence ID" value="XM_007682949.1"/>
</dbReference>
<keyword evidence="10" id="KW-1185">Reference proteome</keyword>
<comment type="domain">
    <text evidence="5">The Q motif is unique to and characteristic of the DEAD box family of RNA helicases and controls ATP binding and hydrolysis.</text>
</comment>
<evidence type="ECO:0000256" key="1">
    <source>
        <dbReference type="ARBA" id="ARBA00022741"/>
    </source>
</evidence>
<dbReference type="GO" id="GO:0003723">
    <property type="term" value="F:RNA binding"/>
    <property type="evidence" value="ECO:0007669"/>
    <property type="project" value="UniProtKB-UniRule"/>
</dbReference>
<comment type="function">
    <text evidence="5">RNA helicase.</text>
</comment>
<dbReference type="KEGG" id="bcom:BAUCODRAFT_143167"/>